<reference evidence="7" key="1">
    <citation type="submission" date="2021-02" db="EMBL/GenBank/DDBJ databases">
        <authorList>
            <person name="Dougan E. K."/>
            <person name="Rhodes N."/>
            <person name="Thang M."/>
            <person name="Chan C."/>
        </authorList>
    </citation>
    <scope>NUCLEOTIDE SEQUENCE</scope>
</reference>
<sequence length="670" mass="72487">MALAFVAAPAVHNVVQIAAPQQQLQFRGAALSSNGAAGNALPLAATAFGAVLGASAAAASTRRSQRAEKTKTYAFEGELGVQAPIGFWDPAGFCSDGDAKDFYRRRKIEIKHGRVSMLACIGYIVPEYIKFPGFLSPSTGLKFADVPTGLAALTKLPGTGIFQWVVFCGLCDLFFMHQVPENPPGKLSTRLFGESTTNYEYGAFGIPGYLGGKPIADPEMKKKKLSSEIANGRLAMMAIIGMFFQDGLTGSAWGDWAMYTDSPLRAFENELGVQAPIGFFDPLGFTKGGDAASFRRRRYVELKHGRQAMLACIGYIVPEYYRWDAYLSPSANLKFADVPAGLAAFSKVPGAGWAQMIAFAGSVELYQYVDDPERAPGDFANAGFLGIPNGFLKITDPESKKRKLSSEIANGRLAMMAIIGMFFQDGLTGSAWGDWSLYTASPLRAGESSTQLSPSTGSAIDIIKGSGGPFPNSVWDPAGLSKNKTEKEILELRAQELKHGRVAMAAVLGWFHVAAGYHALGDAAAGERVSDNPLINVTQLPMGGMWQLVFTILCVEWCVTYVCKPSERRPWDIFGWNDVVADEEFPDWKSAQLQELNNGRLAMIGIVGLVVQDVMFGDYAAGIGQACFGAEICKQFGTDSYEYWPVLPSAPYNWPALYPHVNVVDAWLPK</sequence>
<dbReference type="EMBL" id="CAJNNV010030851">
    <property type="protein sequence ID" value="CAE8633896.1"/>
    <property type="molecule type" value="Genomic_DNA"/>
</dbReference>
<keyword evidence="9" id="KW-1185">Reference proteome</keyword>
<evidence type="ECO:0000313" key="9">
    <source>
        <dbReference type="Proteomes" id="UP000654075"/>
    </source>
</evidence>
<accession>A0A813L0Y2</accession>
<keyword evidence="5" id="KW-0148">Chlorophyll</keyword>
<dbReference type="Pfam" id="PF00504">
    <property type="entry name" value="Chloroa_b-bind"/>
    <property type="match status" value="3"/>
</dbReference>
<organism evidence="7 8">
    <name type="scientific">Polarella glacialis</name>
    <name type="common">Dinoflagellate</name>
    <dbReference type="NCBI Taxonomy" id="89957"/>
    <lineage>
        <taxon>Eukaryota</taxon>
        <taxon>Sar</taxon>
        <taxon>Alveolata</taxon>
        <taxon>Dinophyceae</taxon>
        <taxon>Suessiales</taxon>
        <taxon>Suessiaceae</taxon>
        <taxon>Polarella</taxon>
    </lineage>
</organism>
<evidence type="ECO:0000256" key="2">
    <source>
        <dbReference type="ARBA" id="ARBA00022528"/>
    </source>
</evidence>
<dbReference type="AlphaFoldDB" id="A0A813L0Y2"/>
<dbReference type="Gene3D" id="1.10.3460.10">
    <property type="entry name" value="Chlorophyll a/b binding protein domain"/>
    <property type="match status" value="3"/>
</dbReference>
<evidence type="ECO:0000313" key="6">
    <source>
        <dbReference type="EMBL" id="CAE8633896.1"/>
    </source>
</evidence>
<name>A0A813L0Y2_POLGL</name>
<dbReference type="SUPFAM" id="SSF103511">
    <property type="entry name" value="Chlorophyll a-b binding protein"/>
    <property type="match status" value="3"/>
</dbReference>
<dbReference type="InterPro" id="IPR001344">
    <property type="entry name" value="Chloro_AB-bd_pln"/>
</dbReference>
<evidence type="ECO:0000313" key="7">
    <source>
        <dbReference type="EMBL" id="CAE8716848.1"/>
    </source>
</evidence>
<dbReference type="Proteomes" id="UP000626109">
    <property type="component" value="Unassembled WGS sequence"/>
</dbReference>
<dbReference type="InterPro" id="IPR022796">
    <property type="entry name" value="Chloroa_b-bind"/>
</dbReference>
<dbReference type="GO" id="GO:0016020">
    <property type="term" value="C:membrane"/>
    <property type="evidence" value="ECO:0007669"/>
    <property type="project" value="InterPro"/>
</dbReference>
<dbReference type="GO" id="GO:0009765">
    <property type="term" value="P:photosynthesis, light harvesting"/>
    <property type="evidence" value="ECO:0007669"/>
    <property type="project" value="InterPro"/>
</dbReference>
<evidence type="ECO:0000256" key="1">
    <source>
        <dbReference type="ARBA" id="ARBA00004229"/>
    </source>
</evidence>
<dbReference type="GO" id="GO:0016168">
    <property type="term" value="F:chlorophyll binding"/>
    <property type="evidence" value="ECO:0007669"/>
    <property type="project" value="UniProtKB-KW"/>
</dbReference>
<evidence type="ECO:0000256" key="3">
    <source>
        <dbReference type="ARBA" id="ARBA00022531"/>
    </source>
</evidence>
<proteinExistence type="predicted"/>
<evidence type="ECO:0000256" key="4">
    <source>
        <dbReference type="ARBA" id="ARBA00022640"/>
    </source>
</evidence>
<dbReference type="Proteomes" id="UP000654075">
    <property type="component" value="Unassembled WGS sequence"/>
</dbReference>
<evidence type="ECO:0000313" key="8">
    <source>
        <dbReference type="Proteomes" id="UP000626109"/>
    </source>
</evidence>
<feature type="binding site" evidence="5">
    <location>
        <position position="304"/>
    </location>
    <ligand>
        <name>chlorophyll a</name>
        <dbReference type="ChEBI" id="CHEBI:58416"/>
        <label>1</label>
    </ligand>
</feature>
<feature type="binding site" description="axial binding residue" evidence="5">
    <location>
        <position position="306"/>
    </location>
    <ligand>
        <name>chlorophyll b</name>
        <dbReference type="ChEBI" id="CHEBI:61721"/>
        <label>1</label>
    </ligand>
    <ligandPart>
        <name>Mg</name>
        <dbReference type="ChEBI" id="CHEBI:25107"/>
    </ligandPart>
</feature>
<keyword evidence="4" id="KW-0934">Plastid</keyword>
<dbReference type="OrthoDB" id="443006at2759"/>
<comment type="caution">
    <text evidence="7">The sequence shown here is derived from an EMBL/GenBank/DDBJ whole genome shotgun (WGS) entry which is preliminary data.</text>
</comment>
<gene>
    <name evidence="6" type="ORF">PGLA1383_LOCUS49612</name>
    <name evidence="7" type="ORF">PGLA2088_LOCUS39253</name>
</gene>
<keyword evidence="2" id="KW-0150">Chloroplast</keyword>
<keyword evidence="5" id="KW-0157">Chromophore</keyword>
<feature type="binding site" evidence="5">
    <location>
        <position position="301"/>
    </location>
    <ligand>
        <name>chlorophyll a</name>
        <dbReference type="ChEBI" id="CHEBI:58416"/>
        <label>1</label>
    </ligand>
</feature>
<evidence type="ECO:0000256" key="5">
    <source>
        <dbReference type="PIRSR" id="PIRSR601344-1"/>
    </source>
</evidence>
<dbReference type="EMBL" id="CAJNNW010033044">
    <property type="protein sequence ID" value="CAE8716848.1"/>
    <property type="molecule type" value="Genomic_DNA"/>
</dbReference>
<comment type="subcellular location">
    <subcellularLocation>
        <location evidence="1">Plastid</location>
        <location evidence="1">Chloroplast</location>
    </subcellularLocation>
</comment>
<protein>
    <submittedName>
        <fullName evidence="7">Uncharacterized protein</fullName>
    </submittedName>
</protein>
<dbReference type="PANTHER" id="PTHR21649">
    <property type="entry name" value="CHLOROPHYLL A/B BINDING PROTEIN"/>
    <property type="match status" value="1"/>
</dbReference>
<dbReference type="GO" id="GO:0009507">
    <property type="term" value="C:chloroplast"/>
    <property type="evidence" value="ECO:0007669"/>
    <property type="project" value="UniProtKB-SubCell"/>
</dbReference>
<keyword evidence="3" id="KW-0602">Photosynthesis</keyword>